<feature type="domain" description="Transposase IS200-like" evidence="1">
    <location>
        <begin position="7"/>
        <end position="121"/>
    </location>
</feature>
<evidence type="ECO:0000313" key="3">
    <source>
        <dbReference type="Proteomes" id="UP000178264"/>
    </source>
</evidence>
<evidence type="ECO:0000313" key="2">
    <source>
        <dbReference type="EMBL" id="OGL87700.1"/>
    </source>
</evidence>
<dbReference type="InterPro" id="IPR036515">
    <property type="entry name" value="Transposase_17_sf"/>
</dbReference>
<proteinExistence type="predicted"/>
<name>A0A1F7VAW8_9BACT</name>
<dbReference type="EMBL" id="MGER01000064">
    <property type="protein sequence ID" value="OGL87700.1"/>
    <property type="molecule type" value="Genomic_DNA"/>
</dbReference>
<evidence type="ECO:0000259" key="1">
    <source>
        <dbReference type="SMART" id="SM01321"/>
    </source>
</evidence>
<sequence>MKDFDYRGSYLYFVTICTDNRKRLLIGLLRGVLAKRLKEMETRFSITVDTSVVMANHIHMIVWISYMETSLPRILQAFKSITTRDFWEWGGKGRLWQKGYWEHVIRNERALERIRAYIMNNPEQERYDIEALYHESSR</sequence>
<reference evidence="2 3" key="1">
    <citation type="journal article" date="2016" name="Nat. Commun.">
        <title>Thousands of microbial genomes shed light on interconnected biogeochemical processes in an aquifer system.</title>
        <authorList>
            <person name="Anantharaman K."/>
            <person name="Brown C.T."/>
            <person name="Hug L.A."/>
            <person name="Sharon I."/>
            <person name="Castelle C.J."/>
            <person name="Probst A.J."/>
            <person name="Thomas B.C."/>
            <person name="Singh A."/>
            <person name="Wilkins M.J."/>
            <person name="Karaoz U."/>
            <person name="Brodie E.L."/>
            <person name="Williams K.H."/>
            <person name="Hubbard S.S."/>
            <person name="Banfield J.F."/>
        </authorList>
    </citation>
    <scope>NUCLEOTIDE SEQUENCE [LARGE SCALE GENOMIC DNA]</scope>
</reference>
<protein>
    <recommendedName>
        <fullName evidence="1">Transposase IS200-like domain-containing protein</fullName>
    </recommendedName>
</protein>
<organism evidence="2 3">
    <name type="scientific">Candidatus Uhrbacteria bacterium RIFCSPLOWO2_02_FULL_49_11</name>
    <dbReference type="NCBI Taxonomy" id="1802409"/>
    <lineage>
        <taxon>Bacteria</taxon>
        <taxon>Candidatus Uhriibacteriota</taxon>
    </lineage>
</organism>
<dbReference type="InterPro" id="IPR052715">
    <property type="entry name" value="RAYT_transposase"/>
</dbReference>
<dbReference type="NCBIfam" id="NF047646">
    <property type="entry name" value="REP_Tyr_transpos"/>
    <property type="match status" value="1"/>
</dbReference>
<feature type="non-terminal residue" evidence="2">
    <location>
        <position position="138"/>
    </location>
</feature>
<dbReference type="AlphaFoldDB" id="A0A1F7VAW8"/>
<comment type="caution">
    <text evidence="2">The sequence shown here is derived from an EMBL/GenBank/DDBJ whole genome shotgun (WGS) entry which is preliminary data.</text>
</comment>
<dbReference type="GO" id="GO:0043565">
    <property type="term" value="F:sequence-specific DNA binding"/>
    <property type="evidence" value="ECO:0007669"/>
    <property type="project" value="TreeGrafter"/>
</dbReference>
<dbReference type="GO" id="GO:0004803">
    <property type="term" value="F:transposase activity"/>
    <property type="evidence" value="ECO:0007669"/>
    <property type="project" value="InterPro"/>
</dbReference>
<dbReference type="PANTHER" id="PTHR36966:SF1">
    <property type="entry name" value="REP-ASSOCIATED TYROSINE TRANSPOSASE"/>
    <property type="match status" value="1"/>
</dbReference>
<dbReference type="PANTHER" id="PTHR36966">
    <property type="entry name" value="REP-ASSOCIATED TYROSINE TRANSPOSASE"/>
    <property type="match status" value="1"/>
</dbReference>
<gene>
    <name evidence="2" type="ORF">A3I42_04700</name>
</gene>
<dbReference type="SMART" id="SM01321">
    <property type="entry name" value="Y1_Tnp"/>
    <property type="match status" value="1"/>
</dbReference>
<dbReference type="Proteomes" id="UP000178264">
    <property type="component" value="Unassembled WGS sequence"/>
</dbReference>
<dbReference type="Pfam" id="PF01797">
    <property type="entry name" value="Y1_Tnp"/>
    <property type="match status" value="1"/>
</dbReference>
<dbReference type="GO" id="GO:0006313">
    <property type="term" value="P:DNA transposition"/>
    <property type="evidence" value="ECO:0007669"/>
    <property type="project" value="InterPro"/>
</dbReference>
<accession>A0A1F7VAW8</accession>
<dbReference type="Gene3D" id="3.30.70.1290">
    <property type="entry name" value="Transposase IS200-like"/>
    <property type="match status" value="1"/>
</dbReference>
<dbReference type="SUPFAM" id="SSF143422">
    <property type="entry name" value="Transposase IS200-like"/>
    <property type="match status" value="1"/>
</dbReference>
<dbReference type="InterPro" id="IPR002686">
    <property type="entry name" value="Transposase_17"/>
</dbReference>